<keyword evidence="2" id="KW-1185">Reference proteome</keyword>
<reference evidence="1" key="1">
    <citation type="submission" date="2020-11" db="EMBL/GenBank/DDBJ databases">
        <authorList>
            <consortium name="DOE Joint Genome Institute"/>
            <person name="Ahrendt S."/>
            <person name="Riley R."/>
            <person name="Andreopoulos W."/>
            <person name="Labutti K."/>
            <person name="Pangilinan J."/>
            <person name="Ruiz-Duenas F.J."/>
            <person name="Barrasa J.M."/>
            <person name="Sanchez-Garcia M."/>
            <person name="Camarero S."/>
            <person name="Miyauchi S."/>
            <person name="Serrano A."/>
            <person name="Linde D."/>
            <person name="Babiker R."/>
            <person name="Drula E."/>
            <person name="Ayuso-Fernandez I."/>
            <person name="Pacheco R."/>
            <person name="Padilla G."/>
            <person name="Ferreira P."/>
            <person name="Barriuso J."/>
            <person name="Kellner H."/>
            <person name="Castanera R."/>
            <person name="Alfaro M."/>
            <person name="Ramirez L."/>
            <person name="Pisabarro A.G."/>
            <person name="Kuo A."/>
            <person name="Tritt A."/>
            <person name="Lipzen A."/>
            <person name="He G."/>
            <person name="Yan M."/>
            <person name="Ng V."/>
            <person name="Cullen D."/>
            <person name="Martin F."/>
            <person name="Rosso M.-N."/>
            <person name="Henrissat B."/>
            <person name="Hibbett D."/>
            <person name="Martinez A.T."/>
            <person name="Grigoriev I.V."/>
        </authorList>
    </citation>
    <scope>NUCLEOTIDE SEQUENCE</scope>
    <source>
        <strain evidence="1">AH 40177</strain>
    </source>
</reference>
<name>A0A9P5QBG8_9AGAR</name>
<evidence type="ECO:0000313" key="1">
    <source>
        <dbReference type="EMBL" id="KAF9078253.1"/>
    </source>
</evidence>
<organism evidence="1 2">
    <name type="scientific">Rhodocollybia butyracea</name>
    <dbReference type="NCBI Taxonomy" id="206335"/>
    <lineage>
        <taxon>Eukaryota</taxon>
        <taxon>Fungi</taxon>
        <taxon>Dikarya</taxon>
        <taxon>Basidiomycota</taxon>
        <taxon>Agaricomycotina</taxon>
        <taxon>Agaricomycetes</taxon>
        <taxon>Agaricomycetidae</taxon>
        <taxon>Agaricales</taxon>
        <taxon>Marasmiineae</taxon>
        <taxon>Omphalotaceae</taxon>
        <taxon>Rhodocollybia</taxon>
    </lineage>
</organism>
<accession>A0A9P5QBG8</accession>
<dbReference type="EMBL" id="JADNRY010000002">
    <property type="protein sequence ID" value="KAF9078253.1"/>
    <property type="molecule type" value="Genomic_DNA"/>
</dbReference>
<dbReference type="OrthoDB" id="3251307at2759"/>
<protein>
    <submittedName>
        <fullName evidence="1">Uncharacterized protein</fullName>
    </submittedName>
</protein>
<dbReference type="AlphaFoldDB" id="A0A9P5QBG8"/>
<feature type="non-terminal residue" evidence="1">
    <location>
        <position position="1"/>
    </location>
</feature>
<proteinExistence type="predicted"/>
<gene>
    <name evidence="1" type="ORF">BDP27DRAFT_351880</name>
</gene>
<evidence type="ECO:0000313" key="2">
    <source>
        <dbReference type="Proteomes" id="UP000772434"/>
    </source>
</evidence>
<comment type="caution">
    <text evidence="1">The sequence shown here is derived from an EMBL/GenBank/DDBJ whole genome shotgun (WGS) entry which is preliminary data.</text>
</comment>
<sequence length="74" mass="7722">YLDGTGSLTYPSLWAVEILHSTATLSIQRVSTVCIGSGLCTVSIFPCPASATLAGRALFFSAGSWANPRLGFLV</sequence>
<dbReference type="Proteomes" id="UP000772434">
    <property type="component" value="Unassembled WGS sequence"/>
</dbReference>